<sequence>VFPSGELHVRKVDPGTDSHRKYYCQAKHRLTGKVYRSSTVARLIIIGDGLLSGLAAWFPISQSR</sequence>
<accession>B7QEV2</accession>
<feature type="non-terminal residue" evidence="2">
    <location>
        <position position="1"/>
    </location>
</feature>
<keyword evidence="1" id="KW-1133">Transmembrane helix</keyword>
<evidence type="ECO:0000313" key="2">
    <source>
        <dbReference type="EMBL" id="EEC17374.1"/>
    </source>
</evidence>
<keyword evidence="4" id="KW-1185">Reference proteome</keyword>
<evidence type="ECO:0000256" key="1">
    <source>
        <dbReference type="SAM" id="Phobius"/>
    </source>
</evidence>
<dbReference type="VEuPathDB" id="VectorBase:ISCI022835"/>
<name>B7QEV2_IXOSC</name>
<dbReference type="PaxDb" id="6945-B7QEV2"/>
<protein>
    <submittedName>
        <fullName evidence="2 3">Uncharacterized protein</fullName>
    </submittedName>
</protein>
<evidence type="ECO:0000313" key="3">
    <source>
        <dbReference type="EnsemblMetazoa" id="ISCW022835-PA"/>
    </source>
</evidence>
<dbReference type="InParanoid" id="B7QEV2"/>
<dbReference type="EnsemblMetazoa" id="ISCW022835-RA">
    <property type="protein sequence ID" value="ISCW022835-PA"/>
    <property type="gene ID" value="ISCW022835"/>
</dbReference>
<proteinExistence type="predicted"/>
<feature type="transmembrane region" description="Helical" evidence="1">
    <location>
        <begin position="40"/>
        <end position="60"/>
    </location>
</feature>
<evidence type="ECO:0000313" key="4">
    <source>
        <dbReference type="Proteomes" id="UP000001555"/>
    </source>
</evidence>
<dbReference type="Gene3D" id="2.60.40.10">
    <property type="entry name" value="Immunoglobulins"/>
    <property type="match status" value="1"/>
</dbReference>
<dbReference type="InterPro" id="IPR013783">
    <property type="entry name" value="Ig-like_fold"/>
</dbReference>
<keyword evidence="1" id="KW-0812">Transmembrane</keyword>
<dbReference type="EMBL" id="DS922315">
    <property type="protein sequence ID" value="EEC17374.1"/>
    <property type="molecule type" value="Genomic_DNA"/>
</dbReference>
<gene>
    <name evidence="2" type="ORF">IscW_ISCW022835</name>
</gene>
<reference evidence="3" key="2">
    <citation type="submission" date="2020-05" db="UniProtKB">
        <authorList>
            <consortium name="EnsemblMetazoa"/>
        </authorList>
    </citation>
    <scope>IDENTIFICATION</scope>
    <source>
        <strain evidence="3">wikel</strain>
    </source>
</reference>
<dbReference type="HOGENOM" id="CLU_2874270_0_0_1"/>
<dbReference type="VEuPathDB" id="VectorBase:ISCW022835"/>
<dbReference type="AlphaFoldDB" id="B7QEV2"/>
<dbReference type="EMBL" id="ABJB010587938">
    <property type="status" value="NOT_ANNOTATED_CDS"/>
    <property type="molecule type" value="Genomic_DNA"/>
</dbReference>
<organism>
    <name type="scientific">Ixodes scapularis</name>
    <name type="common">Black-legged tick</name>
    <name type="synonym">Deer tick</name>
    <dbReference type="NCBI Taxonomy" id="6945"/>
    <lineage>
        <taxon>Eukaryota</taxon>
        <taxon>Metazoa</taxon>
        <taxon>Ecdysozoa</taxon>
        <taxon>Arthropoda</taxon>
        <taxon>Chelicerata</taxon>
        <taxon>Arachnida</taxon>
        <taxon>Acari</taxon>
        <taxon>Parasitiformes</taxon>
        <taxon>Ixodida</taxon>
        <taxon>Ixodoidea</taxon>
        <taxon>Ixodidae</taxon>
        <taxon>Ixodinae</taxon>
        <taxon>Ixodes</taxon>
    </lineage>
</organism>
<dbReference type="Proteomes" id="UP000001555">
    <property type="component" value="Unassembled WGS sequence"/>
</dbReference>
<reference evidence="2 4" key="1">
    <citation type="submission" date="2008-03" db="EMBL/GenBank/DDBJ databases">
        <title>Annotation of Ixodes scapularis.</title>
        <authorList>
            <consortium name="Ixodes scapularis Genome Project Consortium"/>
            <person name="Caler E."/>
            <person name="Hannick L.I."/>
            <person name="Bidwell S."/>
            <person name="Joardar V."/>
            <person name="Thiagarajan M."/>
            <person name="Amedeo P."/>
            <person name="Galinsky K.J."/>
            <person name="Schobel S."/>
            <person name="Inman J."/>
            <person name="Hostetler J."/>
            <person name="Miller J."/>
            <person name="Hammond M."/>
            <person name="Megy K."/>
            <person name="Lawson D."/>
            <person name="Kodira C."/>
            <person name="Sutton G."/>
            <person name="Meyer J."/>
            <person name="Hill C.A."/>
            <person name="Birren B."/>
            <person name="Nene V."/>
            <person name="Collins F."/>
            <person name="Alarcon-Chaidez F."/>
            <person name="Wikel S."/>
            <person name="Strausberg R."/>
        </authorList>
    </citation>
    <scope>NUCLEOTIDE SEQUENCE [LARGE SCALE GENOMIC DNA]</scope>
    <source>
        <strain evidence="4">Wikel</strain>
        <strain evidence="2">Wikel colony</strain>
    </source>
</reference>
<keyword evidence="1" id="KW-0472">Membrane</keyword>